<dbReference type="PANTHER" id="PTHR30273:SF2">
    <property type="entry name" value="PROTEIN FECR"/>
    <property type="match status" value="1"/>
</dbReference>
<accession>A0ABZ0TJX2</accession>
<evidence type="ECO:0000313" key="4">
    <source>
        <dbReference type="Proteomes" id="UP001324380"/>
    </source>
</evidence>
<dbReference type="Gene3D" id="3.55.50.30">
    <property type="match status" value="1"/>
</dbReference>
<protein>
    <submittedName>
        <fullName evidence="3">FecR domain-containing protein</fullName>
    </submittedName>
</protein>
<proteinExistence type="predicted"/>
<dbReference type="PANTHER" id="PTHR30273">
    <property type="entry name" value="PERIPLASMIC SIGNAL SENSOR AND SIGMA FACTOR ACTIVATOR FECR-RELATED"/>
    <property type="match status" value="1"/>
</dbReference>
<keyword evidence="4" id="KW-1185">Reference proteome</keyword>
<feature type="domain" description="FecR protein" evidence="1">
    <location>
        <begin position="108"/>
        <end position="205"/>
    </location>
</feature>
<feature type="domain" description="Protein FecR C-terminal" evidence="2">
    <location>
        <begin position="250"/>
        <end position="317"/>
    </location>
</feature>
<organism evidence="3 4">
    <name type="scientific">Mucilaginibacter sabulilitoris</name>
    <dbReference type="NCBI Taxonomy" id="1173583"/>
    <lineage>
        <taxon>Bacteria</taxon>
        <taxon>Pseudomonadati</taxon>
        <taxon>Bacteroidota</taxon>
        <taxon>Sphingobacteriia</taxon>
        <taxon>Sphingobacteriales</taxon>
        <taxon>Sphingobacteriaceae</taxon>
        <taxon>Mucilaginibacter</taxon>
    </lineage>
</organism>
<dbReference type="Gene3D" id="2.60.120.1440">
    <property type="match status" value="1"/>
</dbReference>
<evidence type="ECO:0000259" key="2">
    <source>
        <dbReference type="Pfam" id="PF16344"/>
    </source>
</evidence>
<dbReference type="Pfam" id="PF16344">
    <property type="entry name" value="FecR_C"/>
    <property type="match status" value="1"/>
</dbReference>
<dbReference type="Pfam" id="PF04773">
    <property type="entry name" value="FecR"/>
    <property type="match status" value="1"/>
</dbReference>
<sequence>MEPSELKQLIDRYLNNTATEAERRIVDAWYESFDDAEKELFLSSEKEQQLKQEIYDQVKGNWYHPAGLVKTLPFLKYAAATVLFISAWWGLYKHIPKASRQKPNNYLTINTGTREVKKVDLPDGSEVWLNANSHIRISDDFQNLKQRNVYLDEGEAFFKVKRNVNRPFIVFTKSVRTQVLGTSFNINSYAELHKAVVTVATGRVQVSTHANVLGIITPGLQINYSINKDSYQINKSDASQAHSWTQGQSVLNQATFPELALTVRNIYGVQLISKNKATAKYKYNIHINTSHSLDETMKIICSVHQNTYRRKKNEIMIY</sequence>
<dbReference type="PIRSF" id="PIRSF018266">
    <property type="entry name" value="FecR"/>
    <property type="match status" value="1"/>
</dbReference>
<dbReference type="EMBL" id="CP139558">
    <property type="protein sequence ID" value="WPU92737.1"/>
    <property type="molecule type" value="Genomic_DNA"/>
</dbReference>
<evidence type="ECO:0000313" key="3">
    <source>
        <dbReference type="EMBL" id="WPU92737.1"/>
    </source>
</evidence>
<dbReference type="InterPro" id="IPR032508">
    <property type="entry name" value="FecR_C"/>
</dbReference>
<dbReference type="InterPro" id="IPR006860">
    <property type="entry name" value="FecR"/>
</dbReference>
<gene>
    <name evidence="3" type="ORF">SNE25_25770</name>
</gene>
<dbReference type="Proteomes" id="UP001324380">
    <property type="component" value="Chromosome"/>
</dbReference>
<evidence type="ECO:0000259" key="1">
    <source>
        <dbReference type="Pfam" id="PF04773"/>
    </source>
</evidence>
<reference evidence="3 4" key="1">
    <citation type="submission" date="2023-11" db="EMBL/GenBank/DDBJ databases">
        <title>Analysis of the Genomes of Mucilaginibacter gossypii cycad 4 and M. sabulilitoris SNA2: microbes with the potential for plant growth promotion.</title>
        <authorList>
            <person name="Hirsch A.M."/>
            <person name="Humm E."/>
            <person name="Rubbi M."/>
            <person name="Del Vecchio G."/>
            <person name="Ha S.M."/>
            <person name="Pellegrini M."/>
            <person name="Gunsalus R.P."/>
        </authorList>
    </citation>
    <scope>NUCLEOTIDE SEQUENCE [LARGE SCALE GENOMIC DNA]</scope>
    <source>
        <strain evidence="3 4">SNA2</strain>
    </source>
</reference>
<dbReference type="RefSeq" id="WP_321561897.1">
    <property type="nucleotide sequence ID" value="NZ_CP139558.1"/>
</dbReference>
<name>A0ABZ0TJX2_9SPHI</name>
<dbReference type="InterPro" id="IPR012373">
    <property type="entry name" value="Ferrdict_sens_TM"/>
</dbReference>